<dbReference type="InterPro" id="IPR013727">
    <property type="entry name" value="2CSK_N"/>
</dbReference>
<proteinExistence type="predicted"/>
<dbReference type="EMBL" id="NIOF01000018">
    <property type="protein sequence ID" value="OWQ84141.1"/>
    <property type="molecule type" value="Genomic_DNA"/>
</dbReference>
<evidence type="ECO:0000313" key="12">
    <source>
        <dbReference type="EMBL" id="OWQ84141.1"/>
    </source>
</evidence>
<keyword evidence="6 10" id="KW-0812">Transmembrane</keyword>
<dbReference type="PRINTS" id="PR00344">
    <property type="entry name" value="BCTRLSENSOR"/>
</dbReference>
<dbReference type="InterPro" id="IPR003594">
    <property type="entry name" value="HATPase_dom"/>
</dbReference>
<dbReference type="InterPro" id="IPR036890">
    <property type="entry name" value="HATPase_C_sf"/>
</dbReference>
<evidence type="ECO:0000256" key="7">
    <source>
        <dbReference type="ARBA" id="ARBA00022777"/>
    </source>
</evidence>
<dbReference type="EC" id="2.7.13.3" evidence="3"/>
<dbReference type="GO" id="GO:0000155">
    <property type="term" value="F:phosphorelay sensor kinase activity"/>
    <property type="evidence" value="ECO:0007669"/>
    <property type="project" value="InterPro"/>
</dbReference>
<sequence>MRPDHAGSLRARLSRHLIPPLLVIWAIGSAITLAAAHQATQRAYDRSMLDDALVLSAHLIPRDGRLELAISHGDLRTILYDQSEQMFFSIRAADGRLVAGQPELSAPDAPDLPVAFSDGHFLGRELRLVSLRRDALDGALIVVGQTTHSRAALLHHLVWVSLLPQALLIGLMLWWLRRVISADLAPVTRLRDWLERRGPGRREPLPASLRSPAQTREVAELGGAIDGLLTRIDDGAAAQREFAGTVAHELRTPLAGVRAAAAYGLAQTDPQRWRAQLEAVLACESRATHMVDQLLALAMAEESEAALTLRPLALDVCVRELLIDWLPRLDQAGVHLDALGLDEPVTLPSDRGLVEGILTNLLDNAIRYGRPAEGAHLIFVAVRRGPESVVLSVWDQGPGLAPEEMHRVAQRWTRGRLAREIGQGSGLGLAIVRRYADLLGASITLGAGPGGLGLQVDVVLPLRTDPPPAG</sequence>
<dbReference type="AlphaFoldDB" id="A0A246IV73"/>
<dbReference type="InterPro" id="IPR005467">
    <property type="entry name" value="His_kinase_dom"/>
</dbReference>
<dbReference type="InterPro" id="IPR003661">
    <property type="entry name" value="HisK_dim/P_dom"/>
</dbReference>
<dbReference type="Proteomes" id="UP000197468">
    <property type="component" value="Unassembled WGS sequence"/>
</dbReference>
<dbReference type="SMART" id="SM00387">
    <property type="entry name" value="HATPase_c"/>
    <property type="match status" value="1"/>
</dbReference>
<evidence type="ECO:0000256" key="3">
    <source>
        <dbReference type="ARBA" id="ARBA00012438"/>
    </source>
</evidence>
<dbReference type="Pfam" id="PF02518">
    <property type="entry name" value="HATPase_c"/>
    <property type="match status" value="1"/>
</dbReference>
<evidence type="ECO:0000313" key="13">
    <source>
        <dbReference type="Proteomes" id="UP000197468"/>
    </source>
</evidence>
<feature type="domain" description="Histidine kinase" evidence="11">
    <location>
        <begin position="245"/>
        <end position="464"/>
    </location>
</feature>
<dbReference type="PROSITE" id="PS50109">
    <property type="entry name" value="HIS_KIN"/>
    <property type="match status" value="1"/>
</dbReference>
<comment type="caution">
    <text evidence="12">The sequence shown here is derived from an EMBL/GenBank/DDBJ whole genome shotgun (WGS) entry which is preliminary data.</text>
</comment>
<dbReference type="PANTHER" id="PTHR45436">
    <property type="entry name" value="SENSOR HISTIDINE KINASE YKOH"/>
    <property type="match status" value="1"/>
</dbReference>
<dbReference type="SUPFAM" id="SSF47384">
    <property type="entry name" value="Homodimeric domain of signal transducing histidine kinase"/>
    <property type="match status" value="1"/>
</dbReference>
<dbReference type="SUPFAM" id="SSF55874">
    <property type="entry name" value="ATPase domain of HSP90 chaperone/DNA topoisomerase II/histidine kinase"/>
    <property type="match status" value="1"/>
</dbReference>
<dbReference type="Pfam" id="PF00512">
    <property type="entry name" value="HisKA"/>
    <property type="match status" value="1"/>
</dbReference>
<dbReference type="OrthoDB" id="8554694at2"/>
<keyword evidence="4" id="KW-0597">Phosphoprotein</keyword>
<dbReference type="RefSeq" id="WP_088387942.1">
    <property type="nucleotide sequence ID" value="NZ_NIOF01000018.1"/>
</dbReference>
<dbReference type="PANTHER" id="PTHR45436:SF1">
    <property type="entry name" value="SENSOR PROTEIN QSEC"/>
    <property type="match status" value="1"/>
</dbReference>
<protein>
    <recommendedName>
        <fullName evidence="3">histidine kinase</fullName>
        <ecNumber evidence="3">2.7.13.3</ecNumber>
    </recommendedName>
</protein>
<evidence type="ECO:0000256" key="4">
    <source>
        <dbReference type="ARBA" id="ARBA00022553"/>
    </source>
</evidence>
<feature type="transmembrane region" description="Helical" evidence="10">
    <location>
        <begin position="157"/>
        <end position="176"/>
    </location>
</feature>
<dbReference type="InterPro" id="IPR036097">
    <property type="entry name" value="HisK_dim/P_sf"/>
</dbReference>
<keyword evidence="8 10" id="KW-1133">Transmembrane helix</keyword>
<dbReference type="SMART" id="SM00388">
    <property type="entry name" value="HisKA"/>
    <property type="match status" value="1"/>
</dbReference>
<dbReference type="Gene3D" id="3.30.565.10">
    <property type="entry name" value="Histidine kinase-like ATPase, C-terminal domain"/>
    <property type="match status" value="1"/>
</dbReference>
<keyword evidence="7" id="KW-0418">Kinase</keyword>
<evidence type="ECO:0000256" key="9">
    <source>
        <dbReference type="ARBA" id="ARBA00023136"/>
    </source>
</evidence>
<gene>
    <name evidence="12" type="ORF">CDN99_25010</name>
</gene>
<evidence type="ECO:0000256" key="1">
    <source>
        <dbReference type="ARBA" id="ARBA00000085"/>
    </source>
</evidence>
<evidence type="ECO:0000256" key="10">
    <source>
        <dbReference type="SAM" id="Phobius"/>
    </source>
</evidence>
<dbReference type="InterPro" id="IPR050428">
    <property type="entry name" value="TCS_sensor_his_kinase"/>
</dbReference>
<name>A0A246IV73_9BURK</name>
<dbReference type="CDD" id="cd00082">
    <property type="entry name" value="HisKA"/>
    <property type="match status" value="1"/>
</dbReference>
<evidence type="ECO:0000256" key="5">
    <source>
        <dbReference type="ARBA" id="ARBA00022679"/>
    </source>
</evidence>
<dbReference type="GO" id="GO:0005886">
    <property type="term" value="C:plasma membrane"/>
    <property type="evidence" value="ECO:0007669"/>
    <property type="project" value="TreeGrafter"/>
</dbReference>
<organism evidence="12 13">
    <name type="scientific">Roseateles aquatilis</name>
    <dbReference type="NCBI Taxonomy" id="431061"/>
    <lineage>
        <taxon>Bacteria</taxon>
        <taxon>Pseudomonadati</taxon>
        <taxon>Pseudomonadota</taxon>
        <taxon>Betaproteobacteria</taxon>
        <taxon>Burkholderiales</taxon>
        <taxon>Sphaerotilaceae</taxon>
        <taxon>Roseateles</taxon>
    </lineage>
</organism>
<comment type="subcellular location">
    <subcellularLocation>
        <location evidence="2">Membrane</location>
    </subcellularLocation>
</comment>
<feature type="transmembrane region" description="Helical" evidence="10">
    <location>
        <begin position="17"/>
        <end position="36"/>
    </location>
</feature>
<reference evidence="12 13" key="1">
    <citation type="journal article" date="2008" name="Int. J. Syst. Evol. Microbiol.">
        <title>Description of Roseateles aquatilis sp. nov. and Roseateles terrae sp. nov., in the class Betaproteobacteria, and emended description of the genus Roseateles.</title>
        <authorList>
            <person name="Gomila M."/>
            <person name="Bowien B."/>
            <person name="Falsen E."/>
            <person name="Moore E.R."/>
            <person name="Lalucat J."/>
        </authorList>
    </citation>
    <scope>NUCLEOTIDE SEQUENCE [LARGE SCALE GENOMIC DNA]</scope>
    <source>
        <strain evidence="12 13">CCUG 48205</strain>
    </source>
</reference>
<keyword evidence="5" id="KW-0808">Transferase</keyword>
<dbReference type="Gene3D" id="1.10.287.130">
    <property type="match status" value="1"/>
</dbReference>
<evidence type="ECO:0000256" key="2">
    <source>
        <dbReference type="ARBA" id="ARBA00004370"/>
    </source>
</evidence>
<keyword evidence="9 10" id="KW-0472">Membrane</keyword>
<evidence type="ECO:0000256" key="8">
    <source>
        <dbReference type="ARBA" id="ARBA00022989"/>
    </source>
</evidence>
<dbReference type="InterPro" id="IPR004358">
    <property type="entry name" value="Sig_transdc_His_kin-like_C"/>
</dbReference>
<keyword evidence="13" id="KW-1185">Reference proteome</keyword>
<accession>A0A246IV73</accession>
<dbReference type="Pfam" id="PF08521">
    <property type="entry name" value="2CSK_N"/>
    <property type="match status" value="1"/>
</dbReference>
<evidence type="ECO:0000256" key="6">
    <source>
        <dbReference type="ARBA" id="ARBA00022692"/>
    </source>
</evidence>
<evidence type="ECO:0000259" key="11">
    <source>
        <dbReference type="PROSITE" id="PS50109"/>
    </source>
</evidence>
<comment type="catalytic activity">
    <reaction evidence="1">
        <text>ATP + protein L-histidine = ADP + protein N-phospho-L-histidine.</text>
        <dbReference type="EC" id="2.7.13.3"/>
    </reaction>
</comment>